<accession>A0ACC1U8D2</accession>
<dbReference type="EMBL" id="MU795004">
    <property type="protein sequence ID" value="KAJ3813061.1"/>
    <property type="molecule type" value="Genomic_DNA"/>
</dbReference>
<gene>
    <name evidence="1" type="ORF">F5876DRAFT_36005</name>
</gene>
<protein>
    <submittedName>
        <fullName evidence="1">ABC transporter</fullName>
    </submittedName>
</protein>
<sequence length="1449" mass="160800">MVQVSTDRSGSLVYPHRPWHSRVPFVSSKSSPPRASLDDADILPENTASWLSYCTFQWMTPLLATGYARPIVAEDLYDLGQERAAEMYAYRITQSFEQRELVAKAFNHRLDMDEVAPPHYKSFWWTITGQKKFKLAQWATKARKEPSLAMACNDAVFFWFWTGGFFRLLADVGTILSPLIVKAIINFATTSQNDVSDGSGILSIGPGIGLCVGLFAILIVIFLCNAQAYYRGYTTGVILRGALIHALFIRATKLTTRSRSAGGYTIGKITALISADVSRIDFCMPYFHMAFTAPVQMIICLIILCVNLGYSALPGFAFFILASPAQGKITKRLFELRKRSMIWTEKRINILQELLGGMRVIKLFAWELPFLDRVDKLRNQEMKFLRTRLMWRSINNALGFALPTLAAVISFIVYASTGHELEPAIIFSSLSLFNLLRTPLTFLPVALSSVADAYNAIQRVQALMMAEIVTKPLRIEPNLPNAIEVRRSSFTWSDSISTSAAASPTPNAGLAARKAMDNISKGKNDDQHTNNEKASSTASTDKRSSPTFSLHDITLTIPRGQLCAIVGPVGAGKSSLLQALLGNMPVVDGPLKEMESGDRSEVVFGEKVGYCPQIPWIQSATIRDNITFGRPFLEERYWRVVEAASLLPDFSMLVNGDLTEVGEKGISLSGGQRQRISIARALYFETPIILFDDPLSALDAHVGQAVFTDAIQNMLKGKTRLLVTHQLHFLPYVDWVVCIEQGRVVEQGTYRDLMRKNGEGGFAKFVNEFGGSGALGQEDQTVKSDPGMAQEVKNVQKAIDEAAGERVEQIKAKPEQQKLMQSEDRNVGSVNIKVYTEFLEAGSLGHTFPLFVVAVCFFQGSSVLSPYWLVFWEDEKFDISRGAYMGVYAVLGFAQAFGLFSMGAVFALFTFNASQVMHRRALTQIVHAPISFFESPLGRIMNRFSKDIDTLDNVLGEALRQFLGTAVQVIGSIVLVSIILPWFLIAIVFILLLYYYIAIFYRASARELRRIDAILRSQLYSHFSESMSGLTTIRAYGETERFQKENAARINLENRAYWLTVTNQRWLSVRLDFLGSLMVFAVAVLAVGTRTSISPAETGVVLSYMLVVQQAFGWAVRQSAEVENNMNAVERLLYYATEIEQEPPHEVPENKPPPEWPFAGTIEMKDVVATYRPGLPPVLKGISVKVNGGEHVGIVGRTGAGKSTITMALYRTMELLSGHIKIDGVDVSHIGLRDLRRALTIIPQDAILFSGDLRSNLDPFDQYDDARLWDALRRSYLVEPTKSATSSLAKTTGIEEEDNTTTGHGLTLDSRIEEGGANLSVGQRSLVSLARALVKDSKIIIMDEATASVDFETDRNIQNTVLSEFSQCTLLCIAHRLRTIIGYDRICVMEEGLVKEFDKPEVLWKDEQGIFRGMCDRSDISIGDIQAARKQSLACSGANDVGTMVYGSV</sequence>
<name>A0ACC1U8D2_9AGAR</name>
<dbReference type="Proteomes" id="UP001163835">
    <property type="component" value="Unassembled WGS sequence"/>
</dbReference>
<evidence type="ECO:0000313" key="2">
    <source>
        <dbReference type="Proteomes" id="UP001163835"/>
    </source>
</evidence>
<keyword evidence="2" id="KW-1185">Reference proteome</keyword>
<proteinExistence type="predicted"/>
<comment type="caution">
    <text evidence="1">The sequence shown here is derived from an EMBL/GenBank/DDBJ whole genome shotgun (WGS) entry which is preliminary data.</text>
</comment>
<reference evidence="1" key="1">
    <citation type="submission" date="2022-09" db="EMBL/GenBank/DDBJ databases">
        <title>A Global Phylogenomic Analysis of the Shiitake Genus Lentinula.</title>
        <authorList>
            <consortium name="DOE Joint Genome Institute"/>
            <person name="Sierra-Patev S."/>
            <person name="Min B."/>
            <person name="Naranjo-Ortiz M."/>
            <person name="Looney B."/>
            <person name="Konkel Z."/>
            <person name="Slot J.C."/>
            <person name="Sakamoto Y."/>
            <person name="Steenwyk J.L."/>
            <person name="Rokas A."/>
            <person name="Carro J."/>
            <person name="Camarero S."/>
            <person name="Ferreira P."/>
            <person name="Molpeceres G."/>
            <person name="Ruiz-Duenas F.J."/>
            <person name="Serrano A."/>
            <person name="Henrissat B."/>
            <person name="Drula E."/>
            <person name="Hughes K.W."/>
            <person name="Mata J.L."/>
            <person name="Ishikawa N.K."/>
            <person name="Vargas-Isla R."/>
            <person name="Ushijima S."/>
            <person name="Smith C.A."/>
            <person name="Ahrendt S."/>
            <person name="Andreopoulos W."/>
            <person name="He G."/>
            <person name="Labutti K."/>
            <person name="Lipzen A."/>
            <person name="Ng V."/>
            <person name="Riley R."/>
            <person name="Sandor L."/>
            <person name="Barry K."/>
            <person name="Martinez A.T."/>
            <person name="Xiao Y."/>
            <person name="Gibbons J.G."/>
            <person name="Terashima K."/>
            <person name="Grigoriev I.V."/>
            <person name="Hibbett D.S."/>
        </authorList>
    </citation>
    <scope>NUCLEOTIDE SEQUENCE</scope>
    <source>
        <strain evidence="1">TMI1499</strain>
    </source>
</reference>
<organism evidence="1 2">
    <name type="scientific">Lentinula aff. lateritia</name>
    <dbReference type="NCBI Taxonomy" id="2804960"/>
    <lineage>
        <taxon>Eukaryota</taxon>
        <taxon>Fungi</taxon>
        <taxon>Dikarya</taxon>
        <taxon>Basidiomycota</taxon>
        <taxon>Agaricomycotina</taxon>
        <taxon>Agaricomycetes</taxon>
        <taxon>Agaricomycetidae</taxon>
        <taxon>Agaricales</taxon>
        <taxon>Marasmiineae</taxon>
        <taxon>Omphalotaceae</taxon>
        <taxon>Lentinula</taxon>
    </lineage>
</organism>
<evidence type="ECO:0000313" key="1">
    <source>
        <dbReference type="EMBL" id="KAJ3813061.1"/>
    </source>
</evidence>